<accession>A0ABU3GH30</accession>
<dbReference type="PROSITE" id="PS51257">
    <property type="entry name" value="PROKAR_LIPOPROTEIN"/>
    <property type="match status" value="1"/>
</dbReference>
<evidence type="ECO:0000313" key="1">
    <source>
        <dbReference type="EMBL" id="MDT3330007.1"/>
    </source>
</evidence>
<reference evidence="1 2" key="1">
    <citation type="submission" date="2023-08" db="EMBL/GenBank/DDBJ databases">
        <title>Microbacterium aquilitoris sp. nov. and Microbacterium gwkjibeachense sp. nov., isolated from beach.</title>
        <authorList>
            <person name="Lee S.D."/>
            <person name="Yang H."/>
            <person name="Kim I."/>
        </authorList>
    </citation>
    <scope>NUCLEOTIDE SEQUENCE [LARGE SCALE GENOMIC DNA]</scope>
    <source>
        <strain evidence="1 2">KSW-18</strain>
    </source>
</reference>
<evidence type="ECO:0008006" key="3">
    <source>
        <dbReference type="Google" id="ProtNLM"/>
    </source>
</evidence>
<gene>
    <name evidence="1" type="ORF">Q9S78_04920</name>
</gene>
<dbReference type="RefSeq" id="WP_311869195.1">
    <property type="nucleotide sequence ID" value="NZ_JAUZVT010000001.1"/>
</dbReference>
<dbReference type="Proteomes" id="UP001262835">
    <property type="component" value="Unassembled WGS sequence"/>
</dbReference>
<evidence type="ECO:0000313" key="2">
    <source>
        <dbReference type="Proteomes" id="UP001262835"/>
    </source>
</evidence>
<organism evidence="1 2">
    <name type="scientific">Microbacterium aquilitoris</name>
    <dbReference type="NCBI Taxonomy" id="3067307"/>
    <lineage>
        <taxon>Bacteria</taxon>
        <taxon>Bacillati</taxon>
        <taxon>Actinomycetota</taxon>
        <taxon>Actinomycetes</taxon>
        <taxon>Micrococcales</taxon>
        <taxon>Microbacteriaceae</taxon>
        <taxon>Microbacterium</taxon>
    </lineage>
</organism>
<comment type="caution">
    <text evidence="1">The sequence shown here is derived from an EMBL/GenBank/DDBJ whole genome shotgun (WGS) entry which is preliminary data.</text>
</comment>
<dbReference type="EMBL" id="JAUZVT010000001">
    <property type="protein sequence ID" value="MDT3330007.1"/>
    <property type="molecule type" value="Genomic_DNA"/>
</dbReference>
<proteinExistence type="predicted"/>
<keyword evidence="2" id="KW-1185">Reference proteome</keyword>
<name>A0ABU3GH30_9MICO</name>
<sequence>MRSLPGLPIVFVLAVLAVILTGCVSTNGLESEQPRSVAPTPTIAQPAEQASCTREIPFDAPFANALDGTPVGEDMIQMTSTSHGYTRGKGACTPAGTLPGPSTEVCTVAIGDNPANSEPVDYMFAAGATEQLSARVTGKTERGSMAAYVLSSWRFASAADAAAAPLVDLVESCDGVIESTEGDRRSEDLFEGDEPHLRLVVANTDVLLYRAVRLADGSEGLSSTASGLLPAAVVDHLESWWLSNAARATVTEP</sequence>
<protein>
    <recommendedName>
        <fullName evidence="3">DUF3558 domain-containing protein</fullName>
    </recommendedName>
</protein>